<dbReference type="EMBL" id="FJUX01000010">
    <property type="protein sequence ID" value="CZS91840.1"/>
    <property type="molecule type" value="Genomic_DNA"/>
</dbReference>
<evidence type="ECO:0000313" key="2">
    <source>
        <dbReference type="EMBL" id="CZS91840.1"/>
    </source>
</evidence>
<name>A0A1E1K1U5_9HELO</name>
<keyword evidence="3" id="KW-1185">Reference proteome</keyword>
<proteinExistence type="predicted"/>
<feature type="compositionally biased region" description="Polar residues" evidence="1">
    <location>
        <begin position="16"/>
        <end position="35"/>
    </location>
</feature>
<sequence length="98" mass="11222">MEIIHPLNAIDRKTVNVDTDTSDGNINKPTSNTNEADNDDDDSSQIPESEERRDPGPWYRNNQEIQDLGLPSYSYTNLDLETQEIRVLILKPHNGKRE</sequence>
<evidence type="ECO:0000313" key="3">
    <source>
        <dbReference type="Proteomes" id="UP000178912"/>
    </source>
</evidence>
<evidence type="ECO:0000256" key="1">
    <source>
        <dbReference type="SAM" id="MobiDB-lite"/>
    </source>
</evidence>
<accession>A0A1E1K1U5</accession>
<dbReference type="Proteomes" id="UP000178912">
    <property type="component" value="Unassembled WGS sequence"/>
</dbReference>
<reference evidence="3" key="1">
    <citation type="submission" date="2016-03" db="EMBL/GenBank/DDBJ databases">
        <authorList>
            <person name="Guldener U."/>
        </authorList>
    </citation>
    <scope>NUCLEOTIDE SEQUENCE [LARGE SCALE GENOMIC DNA]</scope>
    <source>
        <strain evidence="3">04CH-RAC-A.6.1</strain>
    </source>
</reference>
<dbReference type="AlphaFoldDB" id="A0A1E1K1U5"/>
<feature type="region of interest" description="Disordered" evidence="1">
    <location>
        <begin position="15"/>
        <end position="63"/>
    </location>
</feature>
<protein>
    <submittedName>
        <fullName evidence="2">Uncharacterized protein</fullName>
    </submittedName>
</protein>
<organism evidence="2 3">
    <name type="scientific">Rhynchosporium agropyri</name>
    <dbReference type="NCBI Taxonomy" id="914238"/>
    <lineage>
        <taxon>Eukaryota</taxon>
        <taxon>Fungi</taxon>
        <taxon>Dikarya</taxon>
        <taxon>Ascomycota</taxon>
        <taxon>Pezizomycotina</taxon>
        <taxon>Leotiomycetes</taxon>
        <taxon>Helotiales</taxon>
        <taxon>Ploettnerulaceae</taxon>
        <taxon>Rhynchosporium</taxon>
    </lineage>
</organism>
<gene>
    <name evidence="2" type="ORF">RAG0_02384</name>
</gene>